<dbReference type="EMBL" id="LXJU01000138">
    <property type="protein sequence ID" value="OGE46683.1"/>
    <property type="molecule type" value="Genomic_DNA"/>
</dbReference>
<comment type="caution">
    <text evidence="2">The sequence shown here is derived from an EMBL/GenBank/DDBJ whole genome shotgun (WGS) entry which is preliminary data.</text>
</comment>
<feature type="region of interest" description="Disordered" evidence="1">
    <location>
        <begin position="57"/>
        <end position="99"/>
    </location>
</feature>
<organism evidence="2 3">
    <name type="scientific">Penicillium arizonense</name>
    <dbReference type="NCBI Taxonomy" id="1835702"/>
    <lineage>
        <taxon>Eukaryota</taxon>
        <taxon>Fungi</taxon>
        <taxon>Dikarya</taxon>
        <taxon>Ascomycota</taxon>
        <taxon>Pezizomycotina</taxon>
        <taxon>Eurotiomycetes</taxon>
        <taxon>Eurotiomycetidae</taxon>
        <taxon>Eurotiales</taxon>
        <taxon>Aspergillaceae</taxon>
        <taxon>Penicillium</taxon>
    </lineage>
</organism>
<reference evidence="2 3" key="1">
    <citation type="journal article" date="2016" name="Sci. Rep.">
        <title>Penicillium arizonense, a new, genome sequenced fungal species, reveals a high chemical diversity in secreted metabolites.</title>
        <authorList>
            <person name="Grijseels S."/>
            <person name="Nielsen J.C."/>
            <person name="Randelovic M."/>
            <person name="Nielsen J."/>
            <person name="Nielsen K.F."/>
            <person name="Workman M."/>
            <person name="Frisvad J.C."/>
        </authorList>
    </citation>
    <scope>NUCLEOTIDE SEQUENCE [LARGE SCALE GENOMIC DNA]</scope>
    <source>
        <strain evidence="2 3">CBS 141311</strain>
    </source>
</reference>
<dbReference type="AlphaFoldDB" id="A0A1F5L0D1"/>
<proteinExistence type="predicted"/>
<dbReference type="RefSeq" id="XP_022482151.1">
    <property type="nucleotide sequence ID" value="XM_022637993.1"/>
</dbReference>
<evidence type="ECO:0000256" key="1">
    <source>
        <dbReference type="SAM" id="MobiDB-lite"/>
    </source>
</evidence>
<feature type="compositionally biased region" description="Polar residues" evidence="1">
    <location>
        <begin position="62"/>
        <end position="71"/>
    </location>
</feature>
<dbReference type="Proteomes" id="UP000177622">
    <property type="component" value="Unassembled WGS sequence"/>
</dbReference>
<accession>A0A1F5L0D1</accession>
<protein>
    <submittedName>
        <fullName evidence="2">Uncharacterized protein</fullName>
    </submittedName>
</protein>
<evidence type="ECO:0000313" key="2">
    <source>
        <dbReference type="EMBL" id="OGE46683.1"/>
    </source>
</evidence>
<dbReference type="OrthoDB" id="4265129at2759"/>
<feature type="region of interest" description="Disordered" evidence="1">
    <location>
        <begin position="113"/>
        <end position="149"/>
    </location>
</feature>
<gene>
    <name evidence="2" type="ORF">PENARI_c138G02589</name>
</gene>
<feature type="compositionally biased region" description="Low complexity" evidence="1">
    <location>
        <begin position="80"/>
        <end position="95"/>
    </location>
</feature>
<sequence length="195" mass="22022">MSQRSAHGWPEWEEKNLLPWLEAHPELSWKALSEAYYEEYQVHRSVESLRGKKYHILRKQSRTGAKASQSPGKPRRAVAVRRSVVDSASQSSLSAKTPAQRNIDKWFQTILAADPNQPDDSKKPTQTNSISDRLTPAPLPSRPKRTRSSSWRWDYVHRAGSLHCDVQGTVANYLDKQVLVHVPTSKAVISNEASA</sequence>
<name>A0A1F5L0D1_PENAI</name>
<dbReference type="GeneID" id="34582727"/>
<evidence type="ECO:0000313" key="3">
    <source>
        <dbReference type="Proteomes" id="UP000177622"/>
    </source>
</evidence>
<keyword evidence="3" id="KW-1185">Reference proteome</keyword>